<dbReference type="PANTHER" id="PTHR43056">
    <property type="entry name" value="PEPTIDASE S9 PROLYL OLIGOPEPTIDASE"/>
    <property type="match status" value="1"/>
</dbReference>
<gene>
    <name evidence="4" type="ORF">HNQ39_001531</name>
</gene>
<dbReference type="InterPro" id="IPR000383">
    <property type="entry name" value="Xaa-Pro-like_dom"/>
</dbReference>
<feature type="chain" id="PRO_5030943015" description="Xaa-Pro dipeptidyl-peptidase C-terminal domain-containing protein" evidence="2">
    <location>
        <begin position="22"/>
        <end position="607"/>
    </location>
</feature>
<proteinExistence type="predicted"/>
<dbReference type="PANTHER" id="PTHR43056:SF10">
    <property type="entry name" value="COCE_NOND FAMILY, PUTATIVE (AFU_ORTHOLOGUE AFUA_7G00600)-RELATED"/>
    <property type="match status" value="1"/>
</dbReference>
<dbReference type="InterPro" id="IPR005674">
    <property type="entry name" value="CocE/Ser_esterase"/>
</dbReference>
<keyword evidence="5" id="KW-1185">Reference proteome</keyword>
<protein>
    <recommendedName>
        <fullName evidence="3">Xaa-Pro dipeptidyl-peptidase C-terminal domain-containing protein</fullName>
    </recommendedName>
</protein>
<dbReference type="Gene3D" id="2.60.120.260">
    <property type="entry name" value="Galactose-binding domain-like"/>
    <property type="match status" value="1"/>
</dbReference>
<evidence type="ECO:0000313" key="4">
    <source>
        <dbReference type="EMBL" id="MBB6049769.1"/>
    </source>
</evidence>
<dbReference type="SMART" id="SM00939">
    <property type="entry name" value="PepX_C"/>
    <property type="match status" value="1"/>
</dbReference>
<feature type="domain" description="Xaa-Pro dipeptidyl-peptidase C-terminal" evidence="3">
    <location>
        <begin position="355"/>
        <end position="602"/>
    </location>
</feature>
<feature type="signal peptide" evidence="2">
    <location>
        <begin position="1"/>
        <end position="21"/>
    </location>
</feature>
<dbReference type="RefSeq" id="WP_184193372.1">
    <property type="nucleotide sequence ID" value="NZ_JACHGW010000001.1"/>
</dbReference>
<dbReference type="Proteomes" id="UP000520814">
    <property type="component" value="Unassembled WGS sequence"/>
</dbReference>
<dbReference type="Pfam" id="PF02129">
    <property type="entry name" value="Peptidase_S15"/>
    <property type="match status" value="1"/>
</dbReference>
<keyword evidence="1" id="KW-0378">Hydrolase</keyword>
<reference evidence="4 5" key="1">
    <citation type="submission" date="2020-08" db="EMBL/GenBank/DDBJ databases">
        <title>Genomic Encyclopedia of Type Strains, Phase IV (KMG-IV): sequencing the most valuable type-strain genomes for metagenomic binning, comparative biology and taxonomic classification.</title>
        <authorList>
            <person name="Goeker M."/>
        </authorList>
    </citation>
    <scope>NUCLEOTIDE SEQUENCE [LARGE SCALE GENOMIC DNA]</scope>
    <source>
        <strain evidence="4 5">DSM 23562</strain>
    </source>
</reference>
<dbReference type="SUPFAM" id="SSF49785">
    <property type="entry name" value="Galactose-binding domain-like"/>
    <property type="match status" value="1"/>
</dbReference>
<dbReference type="AlphaFoldDB" id="A0A7W9SPT2"/>
<organism evidence="4 5">
    <name type="scientific">Armatimonas rosea</name>
    <dbReference type="NCBI Taxonomy" id="685828"/>
    <lineage>
        <taxon>Bacteria</taxon>
        <taxon>Bacillati</taxon>
        <taxon>Armatimonadota</taxon>
        <taxon>Armatimonadia</taxon>
        <taxon>Armatimonadales</taxon>
        <taxon>Armatimonadaceae</taxon>
        <taxon>Armatimonas</taxon>
    </lineage>
</organism>
<evidence type="ECO:0000256" key="2">
    <source>
        <dbReference type="SAM" id="SignalP"/>
    </source>
</evidence>
<dbReference type="NCBIfam" id="TIGR00976">
    <property type="entry name" value="CocE_NonD"/>
    <property type="match status" value="1"/>
</dbReference>
<dbReference type="InterPro" id="IPR008979">
    <property type="entry name" value="Galactose-bd-like_sf"/>
</dbReference>
<evidence type="ECO:0000256" key="1">
    <source>
        <dbReference type="ARBA" id="ARBA00022801"/>
    </source>
</evidence>
<evidence type="ECO:0000259" key="3">
    <source>
        <dbReference type="SMART" id="SM00939"/>
    </source>
</evidence>
<sequence length="607" mass="67717">MRRTLPLAVLALGLAAVSQHAAAPHAAALRRVEQRYTKRDVQIPMRDGTKLYTVIYTPKDTSEKHPILMERTPYSVPYGADDFGPVEGSYAQENYILVFQDVRGKYLSEGDYENVRPLSPDGKGVDESSDTYDTIDWLVKNVEGNNGKVGMVGVSYPGFYAAVGAVRAHPALKAVSPQAPVTDWFLGDDDHHNGAFMLLDNFAWCFGGFDWPRQGPSKQEFDPKLSYDSNNAYDFYLKLGALKNANERFFHGKIPFWNDLIEHDTYDAFWQARTPLPHFKNMTPAFLVVGGFFDAEDLWGPQHMIRALQAQSPKTPASIVIGPWSHGGWGGDGSRFHDLRFGQDTAATFRDKLELPFFNYYLKGKGTPPDPKVKARVFATGSNQWLAFSAWPPKGLPTRSFYLQPGKGLATAPVSNEKAAADSYVSDPASPVPYTSFPGVRRDSRYMAEDQRFASKRPDVLTYTSAPLTKDMTTVGGIEVELTVATTGTDSDWIVKVIDVSPDTGVQRLVRGDAFRGKFRNSFTKPEPFVPGKPTPVHFALGDICHTFKKGHRLQVQIQSSWFPLVDRNPQKFMSIGKADDSDFVKATQTVFHSKKYPSRIRFTVKP</sequence>
<dbReference type="InterPro" id="IPR029058">
    <property type="entry name" value="AB_hydrolase_fold"/>
</dbReference>
<dbReference type="Gene3D" id="3.40.50.1820">
    <property type="entry name" value="alpha/beta hydrolase"/>
    <property type="match status" value="1"/>
</dbReference>
<keyword evidence="2" id="KW-0732">Signal</keyword>
<comment type="caution">
    <text evidence="4">The sequence shown here is derived from an EMBL/GenBank/DDBJ whole genome shotgun (WGS) entry which is preliminary data.</text>
</comment>
<dbReference type="EMBL" id="JACHGW010000001">
    <property type="protein sequence ID" value="MBB6049769.1"/>
    <property type="molecule type" value="Genomic_DNA"/>
</dbReference>
<dbReference type="InterPro" id="IPR013736">
    <property type="entry name" value="Xaa-Pro_dipept_C"/>
</dbReference>
<accession>A0A7W9SPT2</accession>
<dbReference type="GO" id="GO:0008239">
    <property type="term" value="F:dipeptidyl-peptidase activity"/>
    <property type="evidence" value="ECO:0007669"/>
    <property type="project" value="InterPro"/>
</dbReference>
<name>A0A7W9SPT2_ARMRO</name>
<dbReference type="SUPFAM" id="SSF53474">
    <property type="entry name" value="alpha/beta-Hydrolases"/>
    <property type="match status" value="1"/>
</dbReference>
<dbReference type="InterPro" id="IPR050585">
    <property type="entry name" value="Xaa-Pro_dipeptidyl-ppase/CocE"/>
</dbReference>
<evidence type="ECO:0000313" key="5">
    <source>
        <dbReference type="Proteomes" id="UP000520814"/>
    </source>
</evidence>
<dbReference type="Gene3D" id="1.10.3020.10">
    <property type="entry name" value="alpha-amino acid ester hydrolase ( Helical cap domain)"/>
    <property type="match status" value="1"/>
</dbReference>
<dbReference type="Pfam" id="PF08530">
    <property type="entry name" value="PepX_C"/>
    <property type="match status" value="1"/>
</dbReference>